<feature type="region of interest" description="Disordered" evidence="1">
    <location>
        <begin position="42"/>
        <end position="229"/>
    </location>
</feature>
<comment type="caution">
    <text evidence="3">The sequence shown here is derived from an EMBL/GenBank/DDBJ whole genome shotgun (WGS) entry which is preliminary data.</text>
</comment>
<dbReference type="EMBL" id="QRGO01000001">
    <property type="protein sequence ID" value="RDV03419.1"/>
    <property type="molecule type" value="Genomic_DNA"/>
</dbReference>
<evidence type="ECO:0000313" key="4">
    <source>
        <dbReference type="Proteomes" id="UP000263993"/>
    </source>
</evidence>
<keyword evidence="2" id="KW-0732">Signal</keyword>
<gene>
    <name evidence="3" type="ORF">DXH78_01715</name>
</gene>
<evidence type="ECO:0000313" key="3">
    <source>
        <dbReference type="EMBL" id="RDV03419.1"/>
    </source>
</evidence>
<dbReference type="RefSeq" id="WP_115515443.1">
    <property type="nucleotide sequence ID" value="NZ_QRGO01000001.1"/>
</dbReference>
<keyword evidence="4" id="KW-1185">Reference proteome</keyword>
<feature type="compositionally biased region" description="Pro residues" evidence="1">
    <location>
        <begin position="157"/>
        <end position="181"/>
    </location>
</feature>
<dbReference type="Proteomes" id="UP000263993">
    <property type="component" value="Unassembled WGS sequence"/>
</dbReference>
<dbReference type="OrthoDB" id="10006933at2"/>
<evidence type="ECO:0000256" key="1">
    <source>
        <dbReference type="SAM" id="MobiDB-lite"/>
    </source>
</evidence>
<dbReference type="AlphaFoldDB" id="A0A371B747"/>
<sequence>MKRRLTIAMASAAVIVASAAAWADNTYYTLSAPRVIVVPQPGDDLRRTQASLRTTAPDDLDDDDAGEAAPPVRPRRVERPATPRASRAEPLPKTQSKKNEPARRKPFSASLPEPPPPPEPEPSGPKRALLSAPPPPPTASIHDGPSPLRPTPRFGQPRPPPPEPLTTFTPPPMPAPLPAPAAKPVAVAAPVADSAAPDPMTPLPGAVDDNDDHLPPPGDPRLAPPEPKD</sequence>
<feature type="compositionally biased region" description="Low complexity" evidence="1">
    <location>
        <begin position="182"/>
        <end position="198"/>
    </location>
</feature>
<feature type="chain" id="PRO_5017017916" evidence="2">
    <location>
        <begin position="24"/>
        <end position="229"/>
    </location>
</feature>
<feature type="compositionally biased region" description="Pro residues" evidence="1">
    <location>
        <begin position="215"/>
        <end position="229"/>
    </location>
</feature>
<proteinExistence type="predicted"/>
<feature type="compositionally biased region" description="Pro residues" evidence="1">
    <location>
        <begin position="112"/>
        <end position="123"/>
    </location>
</feature>
<organism evidence="3 4">
    <name type="scientific">Undibacter mobilis</name>
    <dbReference type="NCBI Taxonomy" id="2292256"/>
    <lineage>
        <taxon>Bacteria</taxon>
        <taxon>Pseudomonadati</taxon>
        <taxon>Pseudomonadota</taxon>
        <taxon>Alphaproteobacteria</taxon>
        <taxon>Hyphomicrobiales</taxon>
        <taxon>Nitrobacteraceae</taxon>
        <taxon>Undibacter</taxon>
    </lineage>
</organism>
<reference evidence="4" key="1">
    <citation type="submission" date="2018-08" db="EMBL/GenBank/DDBJ databases">
        <authorList>
            <person name="Kim S.-J."/>
            <person name="Jung G.-Y."/>
        </authorList>
    </citation>
    <scope>NUCLEOTIDE SEQUENCE [LARGE SCALE GENOMIC DNA]</scope>
    <source>
        <strain evidence="4">GY_H</strain>
    </source>
</reference>
<evidence type="ECO:0000256" key="2">
    <source>
        <dbReference type="SAM" id="SignalP"/>
    </source>
</evidence>
<name>A0A371B747_9BRAD</name>
<feature type="signal peptide" evidence="2">
    <location>
        <begin position="1"/>
        <end position="23"/>
    </location>
</feature>
<protein>
    <submittedName>
        <fullName evidence="3">Uncharacterized protein</fullName>
    </submittedName>
</protein>
<accession>A0A371B747</accession>